<keyword evidence="4" id="KW-0862">Zinc</keyword>
<evidence type="ECO:0000313" key="9">
    <source>
        <dbReference type="Proteomes" id="UP000355283"/>
    </source>
</evidence>
<dbReference type="GO" id="GO:0006397">
    <property type="term" value="P:mRNA processing"/>
    <property type="evidence" value="ECO:0007669"/>
    <property type="project" value="InterPro"/>
</dbReference>
<evidence type="ECO:0000259" key="7">
    <source>
        <dbReference type="PROSITE" id="PS51282"/>
    </source>
</evidence>
<accession>A0A4D9CVA9</accession>
<dbReference type="GO" id="GO:0006511">
    <property type="term" value="P:ubiquitin-dependent protein catabolic process"/>
    <property type="evidence" value="ECO:0007669"/>
    <property type="project" value="TreeGrafter"/>
</dbReference>
<dbReference type="AlphaFoldDB" id="A0A4D9CVA9"/>
<keyword evidence="9" id="KW-1185">Reference proteome</keyword>
<dbReference type="GO" id="GO:0016567">
    <property type="term" value="P:protein ubiquitination"/>
    <property type="evidence" value="ECO:0007669"/>
    <property type="project" value="InterPro"/>
</dbReference>
<proteinExistence type="predicted"/>
<dbReference type="PANTHER" id="PTHR15439">
    <property type="entry name" value="RETINOBLASTOMA-BINDING PROTEIN 6"/>
    <property type="match status" value="1"/>
</dbReference>
<evidence type="ECO:0000313" key="8">
    <source>
        <dbReference type="EMBL" id="TFJ83182.1"/>
    </source>
</evidence>
<dbReference type="PROSITE" id="PS51282">
    <property type="entry name" value="DWNN"/>
    <property type="match status" value="1"/>
</dbReference>
<comment type="subcellular location">
    <subcellularLocation>
        <location evidence="1">Nucleus</location>
    </subcellularLocation>
</comment>
<dbReference type="InterPro" id="IPR014891">
    <property type="entry name" value="DWNN_domain"/>
</dbReference>
<dbReference type="Gene3D" id="3.10.20.90">
    <property type="entry name" value="Phosphatidylinositol 3-kinase Catalytic Subunit, Chain A, domain 1"/>
    <property type="match status" value="1"/>
</dbReference>
<gene>
    <name evidence="8" type="ORF">NSK_005517</name>
</gene>
<dbReference type="GO" id="GO:0008270">
    <property type="term" value="F:zinc ion binding"/>
    <property type="evidence" value="ECO:0007669"/>
    <property type="project" value="UniProtKB-KW"/>
</dbReference>
<comment type="caution">
    <text evidence="8">The sequence shown here is derived from an EMBL/GenBank/DDBJ whole genome shotgun (WGS) entry which is preliminary data.</text>
</comment>
<evidence type="ECO:0000256" key="6">
    <source>
        <dbReference type="SAM" id="MobiDB-lite"/>
    </source>
</evidence>
<feature type="region of interest" description="Disordered" evidence="6">
    <location>
        <begin position="91"/>
        <end position="204"/>
    </location>
</feature>
<dbReference type="GO" id="GO:0005634">
    <property type="term" value="C:nucleus"/>
    <property type="evidence" value="ECO:0007669"/>
    <property type="project" value="UniProtKB-SubCell"/>
</dbReference>
<organism evidence="8 9">
    <name type="scientific">Nannochloropsis salina CCMP1776</name>
    <dbReference type="NCBI Taxonomy" id="1027361"/>
    <lineage>
        <taxon>Eukaryota</taxon>
        <taxon>Sar</taxon>
        <taxon>Stramenopiles</taxon>
        <taxon>Ochrophyta</taxon>
        <taxon>Eustigmatophyceae</taxon>
        <taxon>Eustigmatales</taxon>
        <taxon>Monodopsidaceae</taxon>
        <taxon>Microchloropsis</taxon>
        <taxon>Microchloropsis salina</taxon>
    </lineage>
</organism>
<reference evidence="8 9" key="1">
    <citation type="submission" date="2019-01" db="EMBL/GenBank/DDBJ databases">
        <title>Nuclear Genome Assembly of the Microalgal Biofuel strain Nannochloropsis salina CCMP1776.</title>
        <authorList>
            <person name="Hovde B."/>
        </authorList>
    </citation>
    <scope>NUCLEOTIDE SEQUENCE [LARGE SCALE GENOMIC DNA]</scope>
    <source>
        <strain evidence="8 9">CCMP1776</strain>
    </source>
</reference>
<dbReference type="SMART" id="SM01180">
    <property type="entry name" value="DWNN"/>
    <property type="match status" value="1"/>
</dbReference>
<dbReference type="InterPro" id="IPR033489">
    <property type="entry name" value="RBBP6"/>
</dbReference>
<dbReference type="OrthoDB" id="106784at2759"/>
<evidence type="ECO:0000256" key="2">
    <source>
        <dbReference type="ARBA" id="ARBA00022723"/>
    </source>
</evidence>
<feature type="domain" description="DWNN" evidence="7">
    <location>
        <begin position="5"/>
        <end position="78"/>
    </location>
</feature>
<dbReference type="Proteomes" id="UP000355283">
    <property type="component" value="Unassembled WGS sequence"/>
</dbReference>
<dbReference type="PANTHER" id="PTHR15439:SF0">
    <property type="entry name" value="CELL DIVISION CYCLE AND APOPTOSIS REGULATOR PROTEIN 1-RELATED"/>
    <property type="match status" value="1"/>
</dbReference>
<keyword evidence="3" id="KW-0863">Zinc-finger</keyword>
<dbReference type="GO" id="GO:0061630">
    <property type="term" value="F:ubiquitin protein ligase activity"/>
    <property type="evidence" value="ECO:0007669"/>
    <property type="project" value="InterPro"/>
</dbReference>
<feature type="compositionally biased region" description="Basic and acidic residues" evidence="6">
    <location>
        <begin position="161"/>
        <end position="179"/>
    </location>
</feature>
<evidence type="ECO:0000256" key="5">
    <source>
        <dbReference type="ARBA" id="ARBA00023242"/>
    </source>
</evidence>
<keyword evidence="2" id="KW-0479">Metal-binding</keyword>
<evidence type="ECO:0000256" key="4">
    <source>
        <dbReference type="ARBA" id="ARBA00022833"/>
    </source>
</evidence>
<dbReference type="Pfam" id="PF08783">
    <property type="entry name" value="DWNN"/>
    <property type="match status" value="1"/>
</dbReference>
<protein>
    <recommendedName>
        <fullName evidence="7">DWNN domain-containing protein</fullName>
    </recommendedName>
</protein>
<name>A0A4D9CVA9_9STRA</name>
<sequence length="204" mass="21645">MASVIHYRFKTATETNSLRFDGQSLRVFDIKAAIVAEKRLDKGLDFDLELSNPQSKEVYVDETKMIAKNSTVLVKRVAAPRGSAGLLARLRGNTPLTPQNMAGEEASPLDFDPPAHARASVGWAPPQTIVVQGKGPESGAPKASTPPASVSKPPTPTAVKAEGKEEKEGPEKEGEEKNGEGGPAGPRARRWQAGAFLQPPGAVD</sequence>
<evidence type="ECO:0000256" key="3">
    <source>
        <dbReference type="ARBA" id="ARBA00022771"/>
    </source>
</evidence>
<evidence type="ECO:0000256" key="1">
    <source>
        <dbReference type="ARBA" id="ARBA00004123"/>
    </source>
</evidence>
<keyword evidence="5" id="KW-0539">Nucleus</keyword>
<dbReference type="EMBL" id="SDOX01000063">
    <property type="protein sequence ID" value="TFJ83182.1"/>
    <property type="molecule type" value="Genomic_DNA"/>
</dbReference>